<dbReference type="InterPro" id="IPR006133">
    <property type="entry name" value="DNA-dir_DNA_pol_B_exonuc"/>
</dbReference>
<protein>
    <recommendedName>
        <fullName evidence="1">DNA-directed DNA polymerase family B exonuclease domain-containing protein</fullName>
    </recommendedName>
</protein>
<dbReference type="InterPro" id="IPR036397">
    <property type="entry name" value="RNaseH_sf"/>
</dbReference>
<name>X0YVL5_9ZZZZ</name>
<dbReference type="GO" id="GO:0009432">
    <property type="term" value="P:SOS response"/>
    <property type="evidence" value="ECO:0007669"/>
    <property type="project" value="TreeGrafter"/>
</dbReference>
<feature type="domain" description="DNA-directed DNA polymerase family B exonuclease" evidence="1">
    <location>
        <begin position="60"/>
        <end position="157"/>
    </location>
</feature>
<dbReference type="PANTHER" id="PTHR10322">
    <property type="entry name" value="DNA POLYMERASE CATALYTIC SUBUNIT"/>
    <property type="match status" value="1"/>
</dbReference>
<dbReference type="AlphaFoldDB" id="X0YVL5"/>
<comment type="caution">
    <text evidence="2">The sequence shown here is derived from an EMBL/GenBank/DDBJ whole genome shotgun (WGS) entry which is preliminary data.</text>
</comment>
<feature type="non-terminal residue" evidence="2">
    <location>
        <position position="248"/>
    </location>
</feature>
<accession>X0YVL5</accession>
<dbReference type="SUPFAM" id="SSF53098">
    <property type="entry name" value="Ribonuclease H-like"/>
    <property type="match status" value="1"/>
</dbReference>
<evidence type="ECO:0000313" key="2">
    <source>
        <dbReference type="EMBL" id="GAG40651.1"/>
    </source>
</evidence>
<proteinExistence type="predicted"/>
<dbReference type="InterPro" id="IPR050240">
    <property type="entry name" value="DNA_pol_type-B"/>
</dbReference>
<organism evidence="2">
    <name type="scientific">marine sediment metagenome</name>
    <dbReference type="NCBI Taxonomy" id="412755"/>
    <lineage>
        <taxon>unclassified sequences</taxon>
        <taxon>metagenomes</taxon>
        <taxon>ecological metagenomes</taxon>
    </lineage>
</organism>
<dbReference type="PANTHER" id="PTHR10322:SF23">
    <property type="entry name" value="DNA POLYMERASE DELTA CATALYTIC SUBUNIT"/>
    <property type="match status" value="1"/>
</dbReference>
<dbReference type="Gene3D" id="3.30.420.10">
    <property type="entry name" value="Ribonuclease H-like superfamily/Ribonuclease H"/>
    <property type="match status" value="1"/>
</dbReference>
<feature type="non-terminal residue" evidence="2">
    <location>
        <position position="1"/>
    </location>
</feature>
<sequence length="248" mass="28052">LLRFRNPEIHPSRTRPALRSLSIDLETSPDASRIFSAALVGCGVEEVHMVSQRPVEGAQDHPDERLFLAGLMARIRELDPDILVGWNVVDFDLRVLADRCHSLHLASRLGRVEGEIRFQRDTSFTRQSRAEIPGRVVLDGIPLVRDAIRLPDYRLETAARSLLGRGKRIDSELPNAAAEIERMYREEPQALVEYNLEDARLVREILEKEGLLELSVERSLLSGMQLDRVGASIASFDLIYIPELTRRG</sequence>
<dbReference type="GO" id="GO:0008296">
    <property type="term" value="F:3'-5'-DNA exonuclease activity"/>
    <property type="evidence" value="ECO:0007669"/>
    <property type="project" value="TreeGrafter"/>
</dbReference>
<dbReference type="GO" id="GO:0003887">
    <property type="term" value="F:DNA-directed DNA polymerase activity"/>
    <property type="evidence" value="ECO:0007669"/>
    <property type="project" value="TreeGrafter"/>
</dbReference>
<dbReference type="GO" id="GO:0003676">
    <property type="term" value="F:nucleic acid binding"/>
    <property type="evidence" value="ECO:0007669"/>
    <property type="project" value="InterPro"/>
</dbReference>
<dbReference type="Pfam" id="PF03104">
    <property type="entry name" value="DNA_pol_B_exo1"/>
    <property type="match status" value="1"/>
</dbReference>
<evidence type="ECO:0000259" key="1">
    <source>
        <dbReference type="Pfam" id="PF03104"/>
    </source>
</evidence>
<dbReference type="EMBL" id="BARS01044893">
    <property type="protein sequence ID" value="GAG40651.1"/>
    <property type="molecule type" value="Genomic_DNA"/>
</dbReference>
<reference evidence="2" key="1">
    <citation type="journal article" date="2014" name="Front. Microbiol.">
        <title>High frequency of phylogenetically diverse reductive dehalogenase-homologous genes in deep subseafloor sedimentary metagenomes.</title>
        <authorList>
            <person name="Kawai M."/>
            <person name="Futagami T."/>
            <person name="Toyoda A."/>
            <person name="Takaki Y."/>
            <person name="Nishi S."/>
            <person name="Hori S."/>
            <person name="Arai W."/>
            <person name="Tsubouchi T."/>
            <person name="Morono Y."/>
            <person name="Uchiyama I."/>
            <person name="Ito T."/>
            <person name="Fujiyama A."/>
            <person name="Inagaki F."/>
            <person name="Takami H."/>
        </authorList>
    </citation>
    <scope>NUCLEOTIDE SEQUENCE</scope>
    <source>
        <strain evidence="2">Expedition CK06-06</strain>
    </source>
</reference>
<gene>
    <name evidence="2" type="ORF">S01H1_67755</name>
</gene>
<dbReference type="InterPro" id="IPR012337">
    <property type="entry name" value="RNaseH-like_sf"/>
</dbReference>
<dbReference type="GO" id="GO:0045004">
    <property type="term" value="P:DNA replication proofreading"/>
    <property type="evidence" value="ECO:0007669"/>
    <property type="project" value="TreeGrafter"/>
</dbReference>